<keyword evidence="1" id="KW-0472">Membrane</keyword>
<reference evidence="2 3" key="1">
    <citation type="journal article" date="2016" name="Nat. Commun.">
        <title>Thousands of microbial genomes shed light on interconnected biogeochemical processes in an aquifer system.</title>
        <authorList>
            <person name="Anantharaman K."/>
            <person name="Brown C.T."/>
            <person name="Hug L.A."/>
            <person name="Sharon I."/>
            <person name="Castelle C.J."/>
            <person name="Probst A.J."/>
            <person name="Thomas B.C."/>
            <person name="Singh A."/>
            <person name="Wilkins M.J."/>
            <person name="Karaoz U."/>
            <person name="Brodie E.L."/>
            <person name="Williams K.H."/>
            <person name="Hubbard S.S."/>
            <person name="Banfield J.F."/>
        </authorList>
    </citation>
    <scope>NUCLEOTIDE SEQUENCE [LARGE SCALE GENOMIC DNA]</scope>
</reference>
<feature type="transmembrane region" description="Helical" evidence="1">
    <location>
        <begin position="322"/>
        <end position="342"/>
    </location>
</feature>
<proteinExistence type="predicted"/>
<keyword evidence="1" id="KW-1133">Transmembrane helix</keyword>
<dbReference type="Pfam" id="PF05137">
    <property type="entry name" value="PilN"/>
    <property type="match status" value="1"/>
</dbReference>
<dbReference type="EMBL" id="MHUT01000011">
    <property type="protein sequence ID" value="OHA81079.1"/>
    <property type="molecule type" value="Genomic_DNA"/>
</dbReference>
<sequence>MNILNLLKNENRVAGIEISDSVVRVAFFRLQKKKRLTSKTSTEEGKLVLIEEPIAANIIQDGIIVDVDLLGKTLGSIWKKAALDTNYAIIAIPDDKIYSRIFSFPKSVAETRLTEAMRLAIGYQLPMKTDDVYLDWERTTGTAGTNEILLSTIPRAVAEGYVQALEQAGIKTLALESHLAAIARAIKLTHGEMTLFSKKTPDGTTIFALKDRILRFSRTFPLRFVPEEQIPNEIKKIKSALATDTNEHIMEQDLLDATVCDEYAARAEITDPKSKWLVALGAAIRSKIPEGSDNLISLLPVGTEEAYSYQRATTFIVVMRNLIISVSLFFIVAYLATYLFMFSLSKNTTERITTLSASAVPPELAEKEGQISDINSLTETSATFLAQMPVWSNVLTELVARTPEGITISMFSGPFFNEKFSLTGVATNRMTLNNYKKILQDSPMLSEVELPLTNLEQKGEVPFAISFRLKDPGALYYTQVNKQEEKI</sequence>
<dbReference type="Pfam" id="PF11104">
    <property type="entry name" value="PilM_2"/>
    <property type="match status" value="1"/>
</dbReference>
<evidence type="ECO:0000313" key="2">
    <source>
        <dbReference type="EMBL" id="OHA81079.1"/>
    </source>
</evidence>
<gene>
    <name evidence="2" type="ORF">A3D51_01870</name>
</gene>
<name>A0A1G2S8R7_9BACT</name>
<keyword evidence="1" id="KW-0812">Transmembrane</keyword>
<dbReference type="AlphaFoldDB" id="A0A1G2S8R7"/>
<evidence type="ECO:0000256" key="1">
    <source>
        <dbReference type="SAM" id="Phobius"/>
    </source>
</evidence>
<comment type="caution">
    <text evidence="2">The sequence shown here is derived from an EMBL/GenBank/DDBJ whole genome shotgun (WGS) entry which is preliminary data.</text>
</comment>
<accession>A0A1G2S8R7</accession>
<dbReference type="PANTHER" id="PTHR32432">
    <property type="entry name" value="CELL DIVISION PROTEIN FTSA-RELATED"/>
    <property type="match status" value="1"/>
</dbReference>
<dbReference type="PANTHER" id="PTHR32432:SF3">
    <property type="entry name" value="ETHANOLAMINE UTILIZATION PROTEIN EUTJ"/>
    <property type="match status" value="1"/>
</dbReference>
<dbReference type="InterPro" id="IPR050696">
    <property type="entry name" value="FtsA/MreB"/>
</dbReference>
<evidence type="ECO:0000313" key="3">
    <source>
        <dbReference type="Proteomes" id="UP000179118"/>
    </source>
</evidence>
<evidence type="ECO:0008006" key="4">
    <source>
        <dbReference type="Google" id="ProtNLM"/>
    </source>
</evidence>
<dbReference type="InterPro" id="IPR007813">
    <property type="entry name" value="PilN"/>
</dbReference>
<dbReference type="Gene3D" id="3.30.420.40">
    <property type="match status" value="1"/>
</dbReference>
<protein>
    <recommendedName>
        <fullName evidence="4">SHS2 domain-containing protein</fullName>
    </recommendedName>
</protein>
<dbReference type="Proteomes" id="UP000179118">
    <property type="component" value="Unassembled WGS sequence"/>
</dbReference>
<organism evidence="2 3">
    <name type="scientific">Candidatus Yonathbacteria bacterium RIFCSPHIGHO2_02_FULL_44_14</name>
    <dbReference type="NCBI Taxonomy" id="1802724"/>
    <lineage>
        <taxon>Bacteria</taxon>
        <taxon>Candidatus Yonathiibacteriota</taxon>
    </lineage>
</organism>
<dbReference type="InterPro" id="IPR005883">
    <property type="entry name" value="PilM"/>
</dbReference>